<dbReference type="Gene3D" id="2.10.70.10">
    <property type="entry name" value="Complement Module, domain 1"/>
    <property type="match status" value="2"/>
</dbReference>
<evidence type="ECO:0000259" key="5">
    <source>
        <dbReference type="PROSITE" id="PS50041"/>
    </source>
</evidence>
<gene>
    <name evidence="7" type="ORF">BSL78_18095</name>
</gene>
<dbReference type="SUPFAM" id="SSF56436">
    <property type="entry name" value="C-type lectin-like"/>
    <property type="match status" value="1"/>
</dbReference>
<dbReference type="Pfam" id="PF00084">
    <property type="entry name" value="Sushi"/>
    <property type="match status" value="2"/>
</dbReference>
<dbReference type="EMBL" id="MRZV01000738">
    <property type="protein sequence ID" value="PIK45039.1"/>
    <property type="molecule type" value="Genomic_DNA"/>
</dbReference>
<reference evidence="7 8" key="1">
    <citation type="journal article" date="2017" name="PLoS Biol.">
        <title>The sea cucumber genome provides insights into morphological evolution and visceral regeneration.</title>
        <authorList>
            <person name="Zhang X."/>
            <person name="Sun L."/>
            <person name="Yuan J."/>
            <person name="Sun Y."/>
            <person name="Gao Y."/>
            <person name="Zhang L."/>
            <person name="Li S."/>
            <person name="Dai H."/>
            <person name="Hamel J.F."/>
            <person name="Liu C."/>
            <person name="Yu Y."/>
            <person name="Liu S."/>
            <person name="Lin W."/>
            <person name="Guo K."/>
            <person name="Jin S."/>
            <person name="Xu P."/>
            <person name="Storey K.B."/>
            <person name="Huan P."/>
            <person name="Zhang T."/>
            <person name="Zhou Y."/>
            <person name="Zhang J."/>
            <person name="Lin C."/>
            <person name="Li X."/>
            <person name="Xing L."/>
            <person name="Huo D."/>
            <person name="Sun M."/>
            <person name="Wang L."/>
            <person name="Mercier A."/>
            <person name="Li F."/>
            <person name="Yang H."/>
            <person name="Xiang J."/>
        </authorList>
    </citation>
    <scope>NUCLEOTIDE SEQUENCE [LARGE SCALE GENOMIC DNA]</scope>
    <source>
        <strain evidence="7">Shaxun</strain>
        <tissue evidence="7">Muscle</tissue>
    </source>
</reference>
<keyword evidence="4" id="KW-0768">Sushi</keyword>
<evidence type="ECO:0000313" key="7">
    <source>
        <dbReference type="EMBL" id="PIK45039.1"/>
    </source>
</evidence>
<dbReference type="InterPro" id="IPR016187">
    <property type="entry name" value="CTDL_fold"/>
</dbReference>
<keyword evidence="1" id="KW-0732">Signal</keyword>
<dbReference type="InterPro" id="IPR000436">
    <property type="entry name" value="Sushi_SCR_CCP_dom"/>
</dbReference>
<organism evidence="7 8">
    <name type="scientific">Stichopus japonicus</name>
    <name type="common">Sea cucumber</name>
    <dbReference type="NCBI Taxonomy" id="307972"/>
    <lineage>
        <taxon>Eukaryota</taxon>
        <taxon>Metazoa</taxon>
        <taxon>Echinodermata</taxon>
        <taxon>Eleutherozoa</taxon>
        <taxon>Echinozoa</taxon>
        <taxon>Holothuroidea</taxon>
        <taxon>Aspidochirotacea</taxon>
        <taxon>Aspidochirotida</taxon>
        <taxon>Stichopodidae</taxon>
        <taxon>Apostichopus</taxon>
    </lineage>
</organism>
<keyword evidence="8" id="KW-1185">Reference proteome</keyword>
<accession>A0A2G8KAP9</accession>
<dbReference type="Proteomes" id="UP000230750">
    <property type="component" value="Unassembled WGS sequence"/>
</dbReference>
<dbReference type="SUPFAM" id="SSF57535">
    <property type="entry name" value="Complement control module/SCR domain"/>
    <property type="match status" value="2"/>
</dbReference>
<comment type="caution">
    <text evidence="7">The sequence shown here is derived from an EMBL/GenBank/DDBJ whole genome shotgun (WGS) entry which is preliminary data.</text>
</comment>
<dbReference type="PANTHER" id="PTHR45656">
    <property type="entry name" value="PROTEIN CBR-CLEC-78"/>
    <property type="match status" value="1"/>
</dbReference>
<protein>
    <submittedName>
        <fullName evidence="7">Putative sushi, von Willebrand factor type A</fullName>
    </submittedName>
</protein>
<name>A0A2G8KAP9_STIJA</name>
<dbReference type="InterPro" id="IPR016186">
    <property type="entry name" value="C-type_lectin-like/link_sf"/>
</dbReference>
<dbReference type="CDD" id="cd00037">
    <property type="entry name" value="CLECT"/>
    <property type="match status" value="1"/>
</dbReference>
<dbReference type="InterPro" id="IPR035976">
    <property type="entry name" value="Sushi/SCR/CCP_sf"/>
</dbReference>
<dbReference type="AlphaFoldDB" id="A0A2G8KAP9"/>
<dbReference type="Pfam" id="PF00059">
    <property type="entry name" value="Lectin_C"/>
    <property type="match status" value="1"/>
</dbReference>
<dbReference type="OrthoDB" id="6127264at2759"/>
<evidence type="ECO:0000259" key="6">
    <source>
        <dbReference type="PROSITE" id="PS50923"/>
    </source>
</evidence>
<feature type="domain" description="C-type lectin" evidence="5">
    <location>
        <begin position="173"/>
        <end position="241"/>
    </location>
</feature>
<keyword evidence="2" id="KW-0677">Repeat</keyword>
<sequence length="241" mass="27090">MIFIKGEHLHSVCSSSSTRLYIFFGFVLSFIRTTYGDCLSPPTYVNADRLLSDDFSVGSSMVYFCESGYVMAGNADNVLLICSSDELWIGPSIDCSKKISCSLPPFPAYGSFSVIDPMYSFQSSTKFECESGYLLDGSTISECSSNGQWTENKKPIDEPICKKSCKDEKNRYLNHECYELGSNTGNWEYAKLQCDSNRGRLATIKDSHRQSFVKDLLIGETFLTWIGGYELDRDWKYPSGV</sequence>
<dbReference type="PROSITE" id="PS50923">
    <property type="entry name" value="SUSHI"/>
    <property type="match status" value="2"/>
</dbReference>
<feature type="domain" description="Sushi" evidence="6">
    <location>
        <begin position="99"/>
        <end position="163"/>
    </location>
</feature>
<feature type="domain" description="Sushi" evidence="6">
    <location>
        <begin position="36"/>
        <end position="97"/>
    </location>
</feature>
<evidence type="ECO:0000313" key="8">
    <source>
        <dbReference type="Proteomes" id="UP000230750"/>
    </source>
</evidence>
<dbReference type="PANTHER" id="PTHR45656:SF4">
    <property type="entry name" value="PROTEIN CBR-CLEC-78"/>
    <property type="match status" value="1"/>
</dbReference>
<dbReference type="InterPro" id="IPR051277">
    <property type="entry name" value="SEZ6_CSMD_C4BPB_Regulators"/>
</dbReference>
<evidence type="ECO:0000256" key="2">
    <source>
        <dbReference type="ARBA" id="ARBA00022737"/>
    </source>
</evidence>
<dbReference type="PROSITE" id="PS50041">
    <property type="entry name" value="C_TYPE_LECTIN_2"/>
    <property type="match status" value="1"/>
</dbReference>
<evidence type="ECO:0000256" key="3">
    <source>
        <dbReference type="ARBA" id="ARBA00023157"/>
    </source>
</evidence>
<evidence type="ECO:0000256" key="1">
    <source>
        <dbReference type="ARBA" id="ARBA00022729"/>
    </source>
</evidence>
<comment type="caution">
    <text evidence="4">Lacks conserved residue(s) required for the propagation of feature annotation.</text>
</comment>
<dbReference type="Gene3D" id="3.10.100.10">
    <property type="entry name" value="Mannose-Binding Protein A, subunit A"/>
    <property type="match status" value="1"/>
</dbReference>
<dbReference type="SMART" id="SM00032">
    <property type="entry name" value="CCP"/>
    <property type="match status" value="2"/>
</dbReference>
<proteinExistence type="predicted"/>
<evidence type="ECO:0000256" key="4">
    <source>
        <dbReference type="PROSITE-ProRule" id="PRU00302"/>
    </source>
</evidence>
<dbReference type="CDD" id="cd00033">
    <property type="entry name" value="CCP"/>
    <property type="match status" value="2"/>
</dbReference>
<dbReference type="InterPro" id="IPR001304">
    <property type="entry name" value="C-type_lectin-like"/>
</dbReference>
<keyword evidence="3" id="KW-1015">Disulfide bond</keyword>